<dbReference type="Pfam" id="PF00550">
    <property type="entry name" value="PP-binding"/>
    <property type="match status" value="2"/>
</dbReference>
<evidence type="ECO:0000256" key="4">
    <source>
        <dbReference type="ARBA" id="ARBA00022679"/>
    </source>
</evidence>
<evidence type="ECO:0000256" key="6">
    <source>
        <dbReference type="ARBA" id="ARBA00029443"/>
    </source>
</evidence>
<evidence type="ECO:0000256" key="2">
    <source>
        <dbReference type="ARBA" id="ARBA00022450"/>
    </source>
</evidence>
<dbReference type="InterPro" id="IPR015424">
    <property type="entry name" value="PyrdxlP-dep_Trfase"/>
</dbReference>
<dbReference type="InterPro" id="IPR016035">
    <property type="entry name" value="Acyl_Trfase/lysoPLipase"/>
</dbReference>
<dbReference type="Pfam" id="PF16197">
    <property type="entry name" value="KAsynt_C_assoc"/>
    <property type="match status" value="1"/>
</dbReference>
<comment type="similarity">
    <text evidence="6">In the C-terminal section; belongs to the NRP synthetase family.</text>
</comment>
<dbReference type="SMART" id="SM00827">
    <property type="entry name" value="PKS_AT"/>
    <property type="match status" value="1"/>
</dbReference>
<dbReference type="Gene3D" id="3.40.47.10">
    <property type="match status" value="1"/>
</dbReference>
<dbReference type="CDD" id="cd00833">
    <property type="entry name" value="PKS"/>
    <property type="match status" value="1"/>
</dbReference>
<dbReference type="InterPro" id="IPR014031">
    <property type="entry name" value="Ketoacyl_synth_C"/>
</dbReference>
<dbReference type="SMART" id="SM00825">
    <property type="entry name" value="PKS_KS"/>
    <property type="match status" value="1"/>
</dbReference>
<dbReference type="KEGG" id="rpx:Rpdx1_2045"/>
<feature type="domain" description="Carrier" evidence="8">
    <location>
        <begin position="943"/>
        <end position="1021"/>
    </location>
</feature>
<dbReference type="Pfam" id="PF13193">
    <property type="entry name" value="AMP-binding_C"/>
    <property type="match status" value="1"/>
</dbReference>
<dbReference type="InterPro" id="IPR036736">
    <property type="entry name" value="ACP-like_sf"/>
</dbReference>
<dbReference type="InterPro" id="IPR032821">
    <property type="entry name" value="PKS_assoc"/>
</dbReference>
<dbReference type="InterPro" id="IPR009081">
    <property type="entry name" value="PP-bd_ACP"/>
</dbReference>
<dbReference type="PROSITE" id="PS00455">
    <property type="entry name" value="AMP_BINDING"/>
    <property type="match status" value="1"/>
</dbReference>
<dbReference type="SUPFAM" id="SSF52777">
    <property type="entry name" value="CoA-dependent acyltransferases"/>
    <property type="match status" value="2"/>
</dbReference>
<feature type="region of interest" description="Disordered" evidence="7">
    <location>
        <begin position="1606"/>
        <end position="1625"/>
    </location>
</feature>
<dbReference type="PROSITE" id="PS00606">
    <property type="entry name" value="KS3_1"/>
    <property type="match status" value="1"/>
</dbReference>
<accession>E6VPA4</accession>
<dbReference type="InterPro" id="IPR020845">
    <property type="entry name" value="AMP-binding_CS"/>
</dbReference>
<dbReference type="EMBL" id="CP002418">
    <property type="protein sequence ID" value="ADU43653.1"/>
    <property type="molecule type" value="Genomic_DNA"/>
</dbReference>
<dbReference type="PROSITE" id="PS00600">
    <property type="entry name" value="AA_TRANSFER_CLASS_3"/>
    <property type="match status" value="1"/>
</dbReference>
<gene>
    <name evidence="10" type="ordered locus">Rpdx1_2045</name>
</gene>
<dbReference type="Pfam" id="PF00668">
    <property type="entry name" value="Condensation"/>
    <property type="match status" value="1"/>
</dbReference>
<dbReference type="Gene3D" id="3.30.559.30">
    <property type="entry name" value="Nonribosomal peptide synthetase, condensation domain"/>
    <property type="match status" value="1"/>
</dbReference>
<dbReference type="InterPro" id="IPR025110">
    <property type="entry name" value="AMP-bd_C"/>
</dbReference>
<dbReference type="SUPFAM" id="SSF52151">
    <property type="entry name" value="FabD/lysophospholipase-like"/>
    <property type="match status" value="1"/>
</dbReference>
<evidence type="ECO:0000259" key="9">
    <source>
        <dbReference type="PROSITE" id="PS52004"/>
    </source>
</evidence>
<dbReference type="InterPro" id="IPR042099">
    <property type="entry name" value="ANL_N_sf"/>
</dbReference>
<dbReference type="Gene3D" id="3.30.300.30">
    <property type="match status" value="1"/>
</dbReference>
<dbReference type="InterPro" id="IPR000873">
    <property type="entry name" value="AMP-dep_synth/lig_dom"/>
</dbReference>
<keyword evidence="4" id="KW-0808">Transferase</keyword>
<dbReference type="Gene3D" id="3.40.50.12780">
    <property type="entry name" value="N-terminal domain of ligase-like"/>
    <property type="match status" value="1"/>
</dbReference>
<feature type="compositionally biased region" description="Basic and acidic residues" evidence="7">
    <location>
        <begin position="2662"/>
        <end position="2675"/>
    </location>
</feature>
<dbReference type="InterPro" id="IPR016036">
    <property type="entry name" value="Malonyl_transacylase_ACP-bd"/>
</dbReference>
<dbReference type="SUPFAM" id="SSF53901">
    <property type="entry name" value="Thiolase-like"/>
    <property type="match status" value="1"/>
</dbReference>
<dbReference type="SUPFAM" id="SSF56801">
    <property type="entry name" value="Acetyl-CoA synthetase-like"/>
    <property type="match status" value="1"/>
</dbReference>
<evidence type="ECO:0000313" key="11">
    <source>
        <dbReference type="Proteomes" id="UP000001402"/>
    </source>
</evidence>
<evidence type="ECO:0000256" key="5">
    <source>
        <dbReference type="ARBA" id="ARBA00022898"/>
    </source>
</evidence>
<dbReference type="Pfam" id="PF00698">
    <property type="entry name" value="Acyl_transf_1"/>
    <property type="match status" value="1"/>
</dbReference>
<dbReference type="InterPro" id="IPR018201">
    <property type="entry name" value="Ketoacyl_synth_AS"/>
</dbReference>
<dbReference type="Proteomes" id="UP000001402">
    <property type="component" value="Chromosome"/>
</dbReference>
<sequence length="2683" mass="289534">MSDNNEIGFAIVGLSGRFPGAPDVQKLWQNIVAARTSVSRFSPDELEDSFGDQERAESDFVAAKPILDDVDLFDCDYFGMSPREADLTDPQQRIFLEICAEALDDAGYDPERYQGAVGVFAGSSLNTYFLRHVCPDREAVERFTSNFQVGCYSELLGTLNDFTATRVAYKLNLKGPAVSVQSACSTSLLAVAQACESLAALQCDMALAGGVSITFPQKRGYIYQEGGIASPDGTCRPFDVDAAGTVFGSGAGVVAIKRLADAIADRDEIYAVIRGYGINNDGAGKVGFAAPSVGGQAECIAAALAMAGFEAETIGYVECHGTGTPLGDPIEIEGLSQAFAEASTGSISDRNCALGSVKANVGHLDAAAGVTGVIKTALMLHHGILPPQANFAEPNPRLDLAKRGFRVATELQEWPRGDRPRRAGVSAFGVGGTNVHLCLEESPPTAAESSSQVENVVVLRLSAKSSAALETMRLRLADHLDDAVRRGERVGLNELAHTLAAGRRTFDRRWAVAVNSVEGAVRSLREVRSDARPVSLRPGAVFMFPGQGAQYPGMGRWLFESDRECRAEIERGAAIVKDHLGVDILAVLFDDRDVDDHAIRSTTLAQPALFLVEHALAQRLLLSGIEPRAMIGHSLGELVAATLAGVMSYQDALELVVHRGRIMQAQAPGAMLSVRLSAAELSAHLPVGVEIASDNSPRLSVASGPFEAVEELERRLQREEIPHRRLHTSHAFHSAMMDPVAVELEKIAAGIQLRPPKRRLISTVTGTWMTAAEATSPAYWARQCREPVSFRAALTALIDTISERADCLLVEVGPGRTLSTFAGASSSASKARAIITTAPDYAERNDEELTFAQALGDLWVHGARLKSDGRPAAGAPRLRLPSYPFERTRHWIAPPAPARPVVNMPVPADRGDAFARPAPLQELRRDRDGLCSVSMESKMSGDEVSKALIKTLAAILSDVSGRPLSDQDAATSFISLGFDSLLLGQVAQRVNKSFGVKITFRQLMRDLNSLDALAAMVKTSAPADRLPQVERVPERAQVTMVERSIVERPAETSLSKHPPAPTTTPTGGVEALLREQLQSMERIFAAQLAAVGKDERVAAELPVAAVPANSRAGSPPESDLVMPETGEEGGGRFKMYRPGAGADELELAPEQRAYIANLVRRYNDRTPGSKSRAQASRRVLADPRTASGFNAQWKEMVYPIVCKRSKGASIWDVDGNEYIDLVNGYGQTMFGHVPPFVVAALQAQLEDGFAIGPQTELAGEVAARISAMTGNERVAFCNTGSEAVMAAIRIARAVTGRQKVVVFSGAYHGQFDEVLIKSCRAGSVPGALPIASGIPVENVGQMIVLPYGHPASLEIVSRMADDLAAVIVEPIQSRHPALQPRDFVASLRELTANSGTALVFDEVVTGFRVDPGGMQKVFGIKADLATYGKVLGGGMPIGVVAGRADFMDALDGGFWQYGDDSEPEVAPTFFAGTFVRHPMVLAAARAVLEHIEQNQTEIYAPLAQRTRQLVDRINSHLDGHGLPTRAETCASWFFVDGSALGRFAGLLFAELRLQGIHVHEGFPCFLTTAHEAAQCQAIDTAFERAIGAFADAGLVVGEAKGIAKPLARDGDDQAGPQPQTRKTVPLTEPQMEVLLAAQMGEAASMAFNESISVGFNGPLVESALIKAVEDVIRRHEALRGRVVDFTGMLEIIPDFVPKIPIIVLDGEDRDTELTRWLAKDARTPFDLFNGPLVRASLLRLDSDVHVLVFTAHHIICDGWSMNVLLGDLAEIYNAYRDGRVPSLVPAASFAEHAAQRSPPSASTVEFWRKQFAQVPASSELPLDRPRPEIKSFLGASLRERLGQELCGKARELAKRRGVTLFTVLFASVQTLFARLCDNERVVLTVPMGGQALLDRQDLVGHCVNFLPVPMSAQPDVSFYEHLKHVDEKLNDIFDHQDYTLGSLVRDLDIPRGINRTPLSDVQFNLERVGSRLTFRDVETRVDTNPKAFVNFDIFINMIETDDDITIEVDYATDLLDRATVSRWLEQLRWILAQALEQPQINLHELKLQEQIVSGRESGQTATVEPSRFDIPLVEMIERNCDRTPDAIAVEYETDVLRYRELESRSNRIADRLRALAPANGARVAVVVPRGLDLPVALVAVAKAGLAYVPVDPSLPVARIRQMARAAEVAIFITAGADCPVAAEMGTPIIDLVRDAAQIDAASAARPEPAPSQEVLDSTAYVIFTSGSTGTPKGVEIGHRALANFLGSMAIRPGFSADDRIVAVTTVSFDIAVLELLLPLYCGGRTVICGKDRLLEPESVVRLIETSAATIVQATPTLWRVLLEAGLQPSRPLRALSGGEALPRDVADKLIAAGFELWNMYGPTETTIWSACGRIVDASRPIVIGEPVANTDLHILTDDGTLAPVGTPGELCIGGTGLAKGYVNRPDLTAAAFPVMTLQDGETVRLYRTGDLAMRLADGSIQLLGRRDQQVKIRGFRIELEEIEAVVRTCPEIVDAALMVENADTADAALVAAFVAKPGMTVSVDSLQQTAQLSLPHYMVPNRFVEVAELPKTANGKLDRKALSAAIVTPSTVVSFSEKLEERDEPARDVLAKVIAIVEAALNRTGIKPDDRVFALGATSLHVFRMAARFSEAKLPIRAQDLMTNPSMSDLARRSSVAARAQTSDRKTPSLAEFRRPSSRVRTT</sequence>
<dbReference type="GO" id="GO:0004315">
    <property type="term" value="F:3-oxoacyl-[acyl-carrier-protein] synthase activity"/>
    <property type="evidence" value="ECO:0007669"/>
    <property type="project" value="InterPro"/>
</dbReference>
<dbReference type="Gene3D" id="3.90.1150.10">
    <property type="entry name" value="Aspartate Aminotransferase, domain 1"/>
    <property type="match status" value="1"/>
</dbReference>
<dbReference type="Pfam" id="PF00202">
    <property type="entry name" value="Aminotran_3"/>
    <property type="match status" value="1"/>
</dbReference>
<dbReference type="InterPro" id="IPR010071">
    <property type="entry name" value="AA_adenyl_dom"/>
</dbReference>
<dbReference type="PANTHER" id="PTHR43775">
    <property type="entry name" value="FATTY ACID SYNTHASE"/>
    <property type="match status" value="1"/>
</dbReference>
<dbReference type="SUPFAM" id="SSF47336">
    <property type="entry name" value="ACP-like"/>
    <property type="match status" value="2"/>
</dbReference>
<dbReference type="GO" id="GO:0008483">
    <property type="term" value="F:transaminase activity"/>
    <property type="evidence" value="ECO:0007669"/>
    <property type="project" value="InterPro"/>
</dbReference>
<dbReference type="InterPro" id="IPR001227">
    <property type="entry name" value="Ac_transferase_dom_sf"/>
</dbReference>
<feature type="region of interest" description="Disordered" evidence="7">
    <location>
        <begin position="2645"/>
        <end position="2683"/>
    </location>
</feature>
<dbReference type="PANTHER" id="PTHR43775:SF51">
    <property type="entry name" value="INACTIVE PHENOLPHTHIOCEROL SYNTHESIS POLYKETIDE SYNTHASE TYPE I PKS1-RELATED"/>
    <property type="match status" value="1"/>
</dbReference>
<evidence type="ECO:0000313" key="10">
    <source>
        <dbReference type="EMBL" id="ADU43653.1"/>
    </source>
</evidence>
<dbReference type="InterPro" id="IPR049704">
    <property type="entry name" value="Aminotrans_3_PPA_site"/>
</dbReference>
<dbReference type="eggNOG" id="COG0001">
    <property type="taxonomic scope" value="Bacteria"/>
</dbReference>
<keyword evidence="5" id="KW-0663">Pyridoxal phosphate</keyword>
<name>E6VPA4_RHOPX</name>
<dbReference type="PROSITE" id="PS50075">
    <property type="entry name" value="CARRIER"/>
    <property type="match status" value="2"/>
</dbReference>
<dbReference type="SUPFAM" id="SSF53383">
    <property type="entry name" value="PLP-dependent transferases"/>
    <property type="match status" value="1"/>
</dbReference>
<dbReference type="Gene3D" id="3.30.559.10">
    <property type="entry name" value="Chloramphenicol acetyltransferase-like domain"/>
    <property type="match status" value="1"/>
</dbReference>
<evidence type="ECO:0000256" key="7">
    <source>
        <dbReference type="SAM" id="MobiDB-lite"/>
    </source>
</evidence>
<feature type="region of interest" description="Disordered" evidence="7">
    <location>
        <begin position="1108"/>
        <end position="1134"/>
    </location>
</feature>
<keyword evidence="2" id="KW-0596">Phosphopantetheine</keyword>
<dbReference type="PROSITE" id="PS52004">
    <property type="entry name" value="KS3_2"/>
    <property type="match status" value="1"/>
</dbReference>
<feature type="domain" description="Carrier" evidence="8">
    <location>
        <begin position="2584"/>
        <end position="2658"/>
    </location>
</feature>
<dbReference type="InterPro" id="IPR015422">
    <property type="entry name" value="PyrdxlP-dep_Trfase_small"/>
</dbReference>
<dbReference type="InterPro" id="IPR005814">
    <property type="entry name" value="Aminotrans_3"/>
</dbReference>
<dbReference type="CDD" id="cd19531">
    <property type="entry name" value="LCL_NRPS-like"/>
    <property type="match status" value="1"/>
</dbReference>
<dbReference type="InterPro" id="IPR020841">
    <property type="entry name" value="PKS_Beta-ketoAc_synthase_dom"/>
</dbReference>
<evidence type="ECO:0000256" key="1">
    <source>
        <dbReference type="ARBA" id="ARBA00001933"/>
    </source>
</evidence>
<dbReference type="eggNOG" id="COG1020">
    <property type="taxonomic scope" value="Bacteria"/>
</dbReference>
<organism evidence="10 11">
    <name type="scientific">Rhodopseudomonas palustris (strain DX-1)</name>
    <dbReference type="NCBI Taxonomy" id="652103"/>
    <lineage>
        <taxon>Bacteria</taxon>
        <taxon>Pseudomonadati</taxon>
        <taxon>Pseudomonadota</taxon>
        <taxon>Alphaproteobacteria</taxon>
        <taxon>Hyphomicrobiales</taxon>
        <taxon>Nitrobacteraceae</taxon>
        <taxon>Rhodopseudomonas</taxon>
    </lineage>
</organism>
<dbReference type="NCBIfam" id="TIGR01733">
    <property type="entry name" value="AA-adenyl-dom"/>
    <property type="match status" value="1"/>
</dbReference>
<dbReference type="Pfam" id="PF02801">
    <property type="entry name" value="Ketoacyl-synt_C"/>
    <property type="match status" value="1"/>
</dbReference>
<feature type="domain" description="Ketosynthase family 3 (KS3)" evidence="9">
    <location>
        <begin position="6"/>
        <end position="441"/>
    </location>
</feature>
<dbReference type="InterPro" id="IPR023213">
    <property type="entry name" value="CAT-like_dom_sf"/>
</dbReference>
<dbReference type="GO" id="GO:0030170">
    <property type="term" value="F:pyridoxal phosphate binding"/>
    <property type="evidence" value="ECO:0007669"/>
    <property type="project" value="InterPro"/>
</dbReference>
<evidence type="ECO:0000256" key="3">
    <source>
        <dbReference type="ARBA" id="ARBA00022553"/>
    </source>
</evidence>
<dbReference type="HOGENOM" id="CLU_000022_70_2_5"/>
<dbReference type="Gene3D" id="3.40.366.10">
    <property type="entry name" value="Malonyl-Coenzyme A Acyl Carrier Protein, domain 2"/>
    <property type="match status" value="1"/>
</dbReference>
<dbReference type="Gene3D" id="3.30.70.3290">
    <property type="match status" value="1"/>
</dbReference>
<feature type="region of interest" description="Disordered" evidence="7">
    <location>
        <begin position="1047"/>
        <end position="1067"/>
    </location>
</feature>
<dbReference type="Pfam" id="PF00109">
    <property type="entry name" value="ketoacyl-synt"/>
    <property type="match status" value="1"/>
</dbReference>
<dbReference type="Gene3D" id="1.10.1200.10">
    <property type="entry name" value="ACP-like"/>
    <property type="match status" value="2"/>
</dbReference>
<comment type="cofactor">
    <cofactor evidence="1">
        <name>pyridoxal 5'-phosphate</name>
        <dbReference type="ChEBI" id="CHEBI:597326"/>
    </cofactor>
</comment>
<dbReference type="InterPro" id="IPR045851">
    <property type="entry name" value="AMP-bd_C_sf"/>
</dbReference>
<dbReference type="BioCyc" id="RPAL652103:RPDX1_RS10030-MONOMER"/>
<evidence type="ECO:0000259" key="8">
    <source>
        <dbReference type="PROSITE" id="PS50075"/>
    </source>
</evidence>
<proteinExistence type="inferred from homology"/>
<dbReference type="InterPro" id="IPR001242">
    <property type="entry name" value="Condensation_dom"/>
</dbReference>
<dbReference type="Pfam" id="PF00501">
    <property type="entry name" value="AMP-binding"/>
    <property type="match status" value="1"/>
</dbReference>
<dbReference type="Gene3D" id="3.40.640.10">
    <property type="entry name" value="Type I PLP-dependent aspartate aminotransferase-like (Major domain)"/>
    <property type="match status" value="1"/>
</dbReference>
<dbReference type="GO" id="GO:0004312">
    <property type="term" value="F:fatty acid synthase activity"/>
    <property type="evidence" value="ECO:0007669"/>
    <property type="project" value="TreeGrafter"/>
</dbReference>
<dbReference type="eggNOG" id="COG3321">
    <property type="taxonomic scope" value="Bacteria"/>
</dbReference>
<dbReference type="InterPro" id="IPR014030">
    <property type="entry name" value="Ketoacyl_synth_N"/>
</dbReference>
<protein>
    <submittedName>
        <fullName evidence="10">Amino acid adenylation domain protein</fullName>
    </submittedName>
</protein>
<keyword evidence="3" id="KW-0597">Phosphoprotein</keyword>
<dbReference type="GO" id="GO:0006633">
    <property type="term" value="P:fatty acid biosynthetic process"/>
    <property type="evidence" value="ECO:0007669"/>
    <property type="project" value="InterPro"/>
</dbReference>
<dbReference type="InterPro" id="IPR050091">
    <property type="entry name" value="PKS_NRPS_Biosynth_Enz"/>
</dbReference>
<reference evidence="10" key="1">
    <citation type="submission" date="2010-12" db="EMBL/GenBank/DDBJ databases">
        <title>Complete sequence of Rhodopseudomonas palustris DX-1.</title>
        <authorList>
            <consortium name="US DOE Joint Genome Institute"/>
            <person name="Lucas S."/>
            <person name="Copeland A."/>
            <person name="Lapidus A."/>
            <person name="Cheng J.-F."/>
            <person name="Goodwin L."/>
            <person name="Pitluck S."/>
            <person name="Misra M."/>
            <person name="Chertkov O."/>
            <person name="Detter J.C."/>
            <person name="Han C."/>
            <person name="Tapia R."/>
            <person name="Land M."/>
            <person name="Hauser L."/>
            <person name="Kyrpides N."/>
            <person name="Ivanova N."/>
            <person name="Ovchinnikova G."/>
            <person name="Logan B."/>
            <person name="Oda Y."/>
            <person name="Harwood C."/>
            <person name="Woyke T."/>
        </authorList>
    </citation>
    <scope>NUCLEOTIDE SEQUENCE [LARGE SCALE GENOMIC DNA]</scope>
    <source>
        <strain evidence="10">DX-1</strain>
    </source>
</reference>
<dbReference type="InterPro" id="IPR015421">
    <property type="entry name" value="PyrdxlP-dep_Trfase_major"/>
</dbReference>
<dbReference type="STRING" id="652103.Rpdx1_2045"/>
<dbReference type="InterPro" id="IPR016039">
    <property type="entry name" value="Thiolase-like"/>
</dbReference>
<dbReference type="InterPro" id="IPR014043">
    <property type="entry name" value="Acyl_transferase_dom"/>
</dbReference>
<dbReference type="SUPFAM" id="SSF55048">
    <property type="entry name" value="Probable ACP-binding domain of malonyl-CoA ACP transacylase"/>
    <property type="match status" value="1"/>
</dbReference>
<dbReference type="OrthoDB" id="9778690at2"/>